<dbReference type="AlphaFoldDB" id="A0A377FQA0"/>
<feature type="transmembrane region" description="Helical" evidence="1">
    <location>
        <begin position="6"/>
        <end position="22"/>
    </location>
</feature>
<gene>
    <name evidence="2" type="ORF">NCTC13163_00218</name>
</gene>
<organism evidence="2 3">
    <name type="scientific">Exiguobacterium aurantiacum</name>
    <dbReference type="NCBI Taxonomy" id="33987"/>
    <lineage>
        <taxon>Bacteria</taxon>
        <taxon>Bacillati</taxon>
        <taxon>Bacillota</taxon>
        <taxon>Bacilli</taxon>
        <taxon>Bacillales</taxon>
        <taxon>Bacillales Family XII. Incertae Sedis</taxon>
        <taxon>Exiguobacterium</taxon>
    </lineage>
</organism>
<accession>A0A377FQA0</accession>
<protein>
    <submittedName>
        <fullName evidence="2">Uncharacterized protein</fullName>
    </submittedName>
</protein>
<sequence length="109" mass="11600">MILSGMVGLIGVAFVAFGWWTIGFPRRRMWGGLVLLVTTFLFAPWLLVMSGERYGFDGVVAGLVGLSLAIGGGFFSQRSVGRVGYGKSAKCGRCLKTLICSKDGRGGMT</sequence>
<feature type="transmembrane region" description="Helical" evidence="1">
    <location>
        <begin position="29"/>
        <end position="48"/>
    </location>
</feature>
<keyword evidence="1" id="KW-0812">Transmembrane</keyword>
<keyword evidence="1" id="KW-0472">Membrane</keyword>
<feature type="transmembrane region" description="Helical" evidence="1">
    <location>
        <begin position="54"/>
        <end position="75"/>
    </location>
</feature>
<dbReference type="Proteomes" id="UP000254060">
    <property type="component" value="Unassembled WGS sequence"/>
</dbReference>
<name>A0A377FQA0_9BACL</name>
<evidence type="ECO:0000313" key="2">
    <source>
        <dbReference type="EMBL" id="STO06878.1"/>
    </source>
</evidence>
<evidence type="ECO:0000256" key="1">
    <source>
        <dbReference type="SAM" id="Phobius"/>
    </source>
</evidence>
<reference evidence="2 3" key="1">
    <citation type="submission" date="2018-06" db="EMBL/GenBank/DDBJ databases">
        <authorList>
            <consortium name="Pathogen Informatics"/>
            <person name="Doyle S."/>
        </authorList>
    </citation>
    <scope>NUCLEOTIDE SEQUENCE [LARGE SCALE GENOMIC DNA]</scope>
    <source>
        <strain evidence="2 3">NCTC13163</strain>
    </source>
</reference>
<proteinExistence type="predicted"/>
<dbReference type="EMBL" id="UGGP01000001">
    <property type="protein sequence ID" value="STO06878.1"/>
    <property type="molecule type" value="Genomic_DNA"/>
</dbReference>
<dbReference type="STRING" id="1397694.GCA_000702585_00738"/>
<evidence type="ECO:0000313" key="3">
    <source>
        <dbReference type="Proteomes" id="UP000254060"/>
    </source>
</evidence>
<keyword evidence="1" id="KW-1133">Transmembrane helix</keyword>